<reference evidence="2 3" key="1">
    <citation type="journal article" date="2014" name="Genome Announc.">
        <title>Complete Genome of Rhodococcus pyridinivorans SB3094, a Methyl-Ethyl-Ketone-Degrading Bacterium Used for Bioaugmentation.</title>
        <authorList>
            <person name="Dueholm M.S."/>
            <person name="Albertsen M."/>
            <person name="D'Imperio S."/>
            <person name="Tale V.P."/>
            <person name="Lewis D."/>
            <person name="Nielsen P.H."/>
            <person name="Nielsen J.L."/>
        </authorList>
    </citation>
    <scope>NUCLEOTIDE SEQUENCE [LARGE SCALE GENOMIC DNA]</scope>
    <source>
        <strain evidence="2 3">SB3094</strain>
    </source>
</reference>
<gene>
    <name evidence="2" type="ORF">Y013_07880</name>
</gene>
<dbReference type="SUPFAM" id="SSF46689">
    <property type="entry name" value="Homeodomain-like"/>
    <property type="match status" value="1"/>
</dbReference>
<evidence type="ECO:0000313" key="3">
    <source>
        <dbReference type="Proteomes" id="UP000018781"/>
    </source>
</evidence>
<dbReference type="eggNOG" id="COG1309">
    <property type="taxonomic scope" value="Bacteria"/>
</dbReference>
<dbReference type="EMBL" id="CP006996">
    <property type="protein sequence ID" value="AHD20594.1"/>
    <property type="molecule type" value="Genomic_DNA"/>
</dbReference>
<dbReference type="AlphaFoldDB" id="V9XEY0"/>
<dbReference type="KEGG" id="rpy:Y013_07880"/>
<feature type="region of interest" description="Disordered" evidence="1">
    <location>
        <begin position="1"/>
        <end position="62"/>
    </location>
</feature>
<organism evidence="2 3">
    <name type="scientific">Rhodococcus pyridinivorans SB3094</name>
    <dbReference type="NCBI Taxonomy" id="1435356"/>
    <lineage>
        <taxon>Bacteria</taxon>
        <taxon>Bacillati</taxon>
        <taxon>Actinomycetota</taxon>
        <taxon>Actinomycetes</taxon>
        <taxon>Mycobacteriales</taxon>
        <taxon>Nocardiaceae</taxon>
        <taxon>Rhodococcus</taxon>
    </lineage>
</organism>
<evidence type="ECO:0000313" key="2">
    <source>
        <dbReference type="EMBL" id="AHD20594.1"/>
    </source>
</evidence>
<feature type="compositionally biased region" description="Gly residues" evidence="1">
    <location>
        <begin position="29"/>
        <end position="38"/>
    </location>
</feature>
<evidence type="ECO:0000256" key="1">
    <source>
        <dbReference type="SAM" id="MobiDB-lite"/>
    </source>
</evidence>
<dbReference type="HOGENOM" id="CLU_1093617_0_0_11"/>
<dbReference type="PATRIC" id="fig|1435356.3.peg.1577"/>
<dbReference type="InterPro" id="IPR009057">
    <property type="entry name" value="Homeodomain-like_sf"/>
</dbReference>
<proteinExistence type="predicted"/>
<protein>
    <submittedName>
        <fullName evidence="2">TetR family transcriptional regulator</fullName>
    </submittedName>
</protein>
<name>V9XEY0_9NOCA</name>
<accession>V9XEY0</accession>
<dbReference type="Gene3D" id="1.10.357.10">
    <property type="entry name" value="Tetracycline Repressor, domain 2"/>
    <property type="match status" value="1"/>
</dbReference>
<sequence length="254" mass="26961">MFCIDPAHGPKSMPRRPPKYRQVNESGPRGSGGSGRAGRGAAWCDDSAVSGPTTTGSDKVDTTRRSWAGVDLLGTPDGAAANVRAVCRAAELTERYFYESFTDRDTFVREVYAHVADRARDALTEAVLSAPTLGRAEAAVRAFVELMVDDPAKGRVLLLAPLREPTISRRGIELAPAFVALVRDQLPPGGDEGQRHMVAVGAVGALTSLFMRYLEGDLAVSRDTLVRHCVALVEDAGRAACLQGDQGGDPSGRG</sequence>
<dbReference type="Proteomes" id="UP000018781">
    <property type="component" value="Chromosome"/>
</dbReference>